<dbReference type="SUPFAM" id="SSF53822">
    <property type="entry name" value="Periplasmic binding protein-like I"/>
    <property type="match status" value="1"/>
</dbReference>
<feature type="domain" description="Leucine-binding protein" evidence="3">
    <location>
        <begin position="1"/>
        <end position="321"/>
    </location>
</feature>
<dbReference type="InterPro" id="IPR028081">
    <property type="entry name" value="Leu-bd"/>
</dbReference>
<dbReference type="EMBL" id="JAAXKZ010000077">
    <property type="protein sequence ID" value="NMH93660.1"/>
    <property type="molecule type" value="Genomic_DNA"/>
</dbReference>
<dbReference type="PANTHER" id="PTHR30483:SF6">
    <property type="entry name" value="PERIPLASMIC BINDING PROTEIN OF ABC TRANSPORTER FOR NATURAL AMINO ACIDS"/>
    <property type="match status" value="1"/>
</dbReference>
<dbReference type="AlphaFoldDB" id="A0A848DLL0"/>
<organism evidence="4 5">
    <name type="scientific">Pseudonocardia bannensis</name>
    <dbReference type="NCBI Taxonomy" id="630973"/>
    <lineage>
        <taxon>Bacteria</taxon>
        <taxon>Bacillati</taxon>
        <taxon>Actinomycetota</taxon>
        <taxon>Actinomycetes</taxon>
        <taxon>Pseudonocardiales</taxon>
        <taxon>Pseudonocardiaceae</taxon>
        <taxon>Pseudonocardia</taxon>
    </lineage>
</organism>
<evidence type="ECO:0000256" key="2">
    <source>
        <dbReference type="ARBA" id="ARBA00022729"/>
    </source>
</evidence>
<name>A0A848DLL0_9PSEU</name>
<evidence type="ECO:0000313" key="5">
    <source>
        <dbReference type="Proteomes" id="UP000586918"/>
    </source>
</evidence>
<gene>
    <name evidence="4" type="ORF">HF519_19180</name>
</gene>
<sequence>MTGFMSVFDVPVEQGMAMAVKDINAAGGVLGRQLELITTNNESDPTKIQSAAQEAIEKGAQFVVPACDYDIGGPAARTANDQGIIAIGCAGGPLFGYEGTGPMTYNLHQASPGEGATMAQWAFAAGYRKPFVINDRGLEYSQVAGEYFTKKWQAMGGQIAGETTYQNGDQSAASQIADIQRSGADLVVIASYPPGGATLIRQIRAAGIGLPMVGTQAFDGTYWLDAVPDLSDFFVPVTASLHGDDPVAARNEFFRRIEQETGSPAASAFYPLTGYSSVQALARAIERAGTTDSAAVSAELDRFTDEDLLMGPTTYTATCHIPSLRPQLIVEYTAGKPAVVQRDLALTEVPGGAPC</sequence>
<dbReference type="Pfam" id="PF13458">
    <property type="entry name" value="Peripla_BP_6"/>
    <property type="match status" value="1"/>
</dbReference>
<accession>A0A848DLL0</accession>
<reference evidence="4 5" key="1">
    <citation type="submission" date="2020-04" db="EMBL/GenBank/DDBJ databases">
        <authorList>
            <person name="Klaysubun C."/>
            <person name="Duangmal K."/>
            <person name="Lipun K."/>
        </authorList>
    </citation>
    <scope>NUCLEOTIDE SEQUENCE [LARGE SCALE GENOMIC DNA]</scope>
    <source>
        <strain evidence="4 5">DSM 45300</strain>
    </source>
</reference>
<comment type="caution">
    <text evidence="4">The sequence shown here is derived from an EMBL/GenBank/DDBJ whole genome shotgun (WGS) entry which is preliminary data.</text>
</comment>
<dbReference type="Proteomes" id="UP000586918">
    <property type="component" value="Unassembled WGS sequence"/>
</dbReference>
<comment type="similarity">
    <text evidence="1">Belongs to the leucine-binding protein family.</text>
</comment>
<protein>
    <submittedName>
        <fullName evidence="4">Amino acid ABC transporter substrate-binding protein</fullName>
    </submittedName>
</protein>
<proteinExistence type="inferred from homology"/>
<dbReference type="PANTHER" id="PTHR30483">
    <property type="entry name" value="LEUCINE-SPECIFIC-BINDING PROTEIN"/>
    <property type="match status" value="1"/>
</dbReference>
<dbReference type="InterPro" id="IPR028082">
    <property type="entry name" value="Peripla_BP_I"/>
</dbReference>
<keyword evidence="5" id="KW-1185">Reference proteome</keyword>
<dbReference type="Gene3D" id="3.40.50.2300">
    <property type="match status" value="2"/>
</dbReference>
<evidence type="ECO:0000313" key="4">
    <source>
        <dbReference type="EMBL" id="NMH93660.1"/>
    </source>
</evidence>
<keyword evidence="2" id="KW-0732">Signal</keyword>
<evidence type="ECO:0000256" key="1">
    <source>
        <dbReference type="ARBA" id="ARBA00010062"/>
    </source>
</evidence>
<evidence type="ECO:0000259" key="3">
    <source>
        <dbReference type="Pfam" id="PF13458"/>
    </source>
</evidence>
<dbReference type="InterPro" id="IPR051010">
    <property type="entry name" value="BCAA_transport"/>
</dbReference>